<keyword evidence="6 17" id="KW-0547">Nucleotide-binding</keyword>
<evidence type="ECO:0000256" key="11">
    <source>
        <dbReference type="ARBA" id="ARBA00023235"/>
    </source>
</evidence>
<dbReference type="InterPro" id="IPR036652">
    <property type="entry name" value="YjeF_N_dom_sf"/>
</dbReference>
<reference evidence="22 23" key="1">
    <citation type="submission" date="2023-03" db="EMBL/GenBank/DDBJ databases">
        <title>Bacillus Genome Sequencing.</title>
        <authorList>
            <person name="Dunlap C."/>
        </authorList>
    </citation>
    <scope>NUCLEOTIDE SEQUENCE [LARGE SCALE GENOMIC DNA]</scope>
    <source>
        <strain evidence="22 23">B-23453</strain>
    </source>
</reference>
<dbReference type="HAMAP" id="MF_01965">
    <property type="entry name" value="NADHX_dehydratase"/>
    <property type="match status" value="1"/>
</dbReference>
<evidence type="ECO:0000256" key="7">
    <source>
        <dbReference type="ARBA" id="ARBA00022840"/>
    </source>
</evidence>
<keyword evidence="9 18" id="KW-0630">Potassium</keyword>
<dbReference type="EMBL" id="JARMAB010000007">
    <property type="protein sequence ID" value="MED1202600.1"/>
    <property type="molecule type" value="Genomic_DNA"/>
</dbReference>
<comment type="function">
    <text evidence="14 19">Bifunctional enzyme that catalyzes the epimerization of the S- and R-forms of NAD(P)HX and the dehydration of the S-form of NAD(P)HX at the expense of ADP, which is converted to AMP. This allows the repair of both epimers of NAD(P)HX, a damaged form of NAD(P)H that is a result of enzymatic or heat-dependent hydration.</text>
</comment>
<dbReference type="PANTHER" id="PTHR12592">
    <property type="entry name" value="ATP-DEPENDENT (S)-NAD(P)H-HYDRATE DEHYDRATASE FAMILY MEMBER"/>
    <property type="match status" value="1"/>
</dbReference>
<evidence type="ECO:0000256" key="1">
    <source>
        <dbReference type="ARBA" id="ARBA00000013"/>
    </source>
</evidence>
<keyword evidence="11 18" id="KW-0413">Isomerase</keyword>
<dbReference type="PIRSF" id="PIRSF017184">
    <property type="entry name" value="Nnr"/>
    <property type="match status" value="1"/>
</dbReference>
<feature type="domain" description="YjeF N-terminal" evidence="21">
    <location>
        <begin position="9"/>
        <end position="207"/>
    </location>
</feature>
<gene>
    <name evidence="18" type="primary">nnrE</name>
    <name evidence="17" type="synonym">nnrD</name>
    <name evidence="22" type="ORF">P4T90_05775</name>
</gene>
<evidence type="ECO:0000256" key="2">
    <source>
        <dbReference type="ARBA" id="ARBA00000909"/>
    </source>
</evidence>
<comment type="caution">
    <text evidence="22">The sequence shown here is derived from an EMBL/GenBank/DDBJ whole genome shotgun (WGS) entry which is preliminary data.</text>
</comment>
<dbReference type="PANTHER" id="PTHR12592:SF0">
    <property type="entry name" value="ATP-DEPENDENT (S)-NAD(P)H-HYDRATE DEHYDRATASE"/>
    <property type="match status" value="1"/>
</dbReference>
<feature type="binding site" evidence="18">
    <location>
        <position position="57"/>
    </location>
    <ligand>
        <name>K(+)</name>
        <dbReference type="ChEBI" id="CHEBI:29103"/>
    </ligand>
</feature>
<comment type="caution">
    <text evidence="17">Lacks conserved residue(s) required for the propagation of feature annotation.</text>
</comment>
<dbReference type="Gene3D" id="3.40.50.10260">
    <property type="entry name" value="YjeF N-terminal domain"/>
    <property type="match status" value="1"/>
</dbReference>
<evidence type="ECO:0000256" key="5">
    <source>
        <dbReference type="ARBA" id="ARBA00022723"/>
    </source>
</evidence>
<comment type="similarity">
    <text evidence="18">Belongs to the NnrE/AIBP family.</text>
</comment>
<dbReference type="InterPro" id="IPR017953">
    <property type="entry name" value="Carbohydrate_kinase_pred_CS"/>
</dbReference>
<evidence type="ECO:0000256" key="18">
    <source>
        <dbReference type="HAMAP-Rule" id="MF_01966"/>
    </source>
</evidence>
<dbReference type="CDD" id="cd01171">
    <property type="entry name" value="YXKO-related"/>
    <property type="match status" value="1"/>
</dbReference>
<evidence type="ECO:0000256" key="3">
    <source>
        <dbReference type="ARBA" id="ARBA00006001"/>
    </source>
</evidence>
<keyword evidence="12 17" id="KW-0456">Lyase</keyword>
<evidence type="ECO:0000256" key="4">
    <source>
        <dbReference type="ARBA" id="ARBA00009524"/>
    </source>
</evidence>
<dbReference type="HAMAP" id="MF_01966">
    <property type="entry name" value="NADHX_epimerase"/>
    <property type="match status" value="1"/>
</dbReference>
<evidence type="ECO:0000256" key="12">
    <source>
        <dbReference type="ARBA" id="ARBA00023239"/>
    </source>
</evidence>
<feature type="binding site" evidence="18">
    <location>
        <begin position="121"/>
        <end position="127"/>
    </location>
    <ligand>
        <name>(6S)-NADPHX</name>
        <dbReference type="ChEBI" id="CHEBI:64076"/>
    </ligand>
</feature>
<feature type="binding site" evidence="17">
    <location>
        <position position="353"/>
    </location>
    <ligand>
        <name>(6S)-NADPHX</name>
        <dbReference type="ChEBI" id="CHEBI:64076"/>
    </ligand>
</feature>
<evidence type="ECO:0000256" key="16">
    <source>
        <dbReference type="ARBA" id="ARBA00049209"/>
    </source>
</evidence>
<comment type="subunit">
    <text evidence="17">Homotetramer.</text>
</comment>
<dbReference type="NCBIfam" id="TIGR00196">
    <property type="entry name" value="yjeF_cterm"/>
    <property type="match status" value="1"/>
</dbReference>
<feature type="domain" description="YjeF C-terminal" evidence="20">
    <location>
        <begin position="211"/>
        <end position="479"/>
    </location>
</feature>
<comment type="catalytic activity">
    <reaction evidence="2 18 19">
        <text>(6R)-NADPHX = (6S)-NADPHX</text>
        <dbReference type="Rhea" id="RHEA:32227"/>
        <dbReference type="ChEBI" id="CHEBI:64076"/>
        <dbReference type="ChEBI" id="CHEBI:64077"/>
        <dbReference type="EC" id="5.1.99.6"/>
    </reaction>
</comment>
<comment type="function">
    <text evidence="18">Catalyzes the epimerization of the S- and R-forms of NAD(P)HX, a damaged form of NAD(P)H that is a result of enzymatic or heat-dependent hydration. This is a prerequisite for the S-specific NAD(P)H-hydrate dehydratase to allow the repair of both epimers of NAD(P)HX.</text>
</comment>
<comment type="function">
    <text evidence="17">Catalyzes the dehydration of the S-form of NAD(P)HX at the expense of ADP, which is converted to AMP. Together with NAD(P)HX epimerase, which catalyzes the epimerization of the S- and R-forms, the enzyme allows the repair of both epimers of NAD(P)HX, a damaged form of NAD(P)H that is a result of enzymatic or heat-dependent hydration.</text>
</comment>
<sequence length="492" mass="53474">MHIYTSKQIKEVDAIAEQQGMLPFALMENAGSGLFRKISAICKKGEAIAVLAGKGNNGGDGIVLTRYLKQNGYSAELIFPIGEPKTKESLQHLTHFKACGFEIAPFDKNKKYDWIIDCLLGAGSQLPVRGDLKDTLGWIRTQESKVISVDLPTGVASDTGDADESVIKADYTFAIHGFKPSCFLFPSSEYYGIAEVVEIGLSHTTNWRIWTEADVKKNWLKRGANAHKGTFGTGLLIAGSDDMPGSAALCSIGAIRFGIGKLMVSTTRHASAVISSFVPEATFTFLERDELVQDDLEKMYSAVAMGPGLHPNEKLEQCISTLLEKDVPLILDAGALMKREYPERSEPVILTPHPGEFSRLLEKPSKEIQSNRIELASKFAQHHKVHVVLKGEYTVIAYPDGSGYVNTTGNASLAKGGTGDTLTGILLSSLGNHADGKAALANAVFIHGLCSDVWIEKHGAQTLAAHDFARLLPEVCHRFERGMDEEDVLKTL</sequence>
<dbReference type="EC" id="5.1.99.6" evidence="19"/>
<comment type="catalytic activity">
    <reaction evidence="15 17 19">
        <text>(6S)-NADHX + ADP = AMP + phosphate + NADH + H(+)</text>
        <dbReference type="Rhea" id="RHEA:32223"/>
        <dbReference type="ChEBI" id="CHEBI:15378"/>
        <dbReference type="ChEBI" id="CHEBI:43474"/>
        <dbReference type="ChEBI" id="CHEBI:57945"/>
        <dbReference type="ChEBI" id="CHEBI:64074"/>
        <dbReference type="ChEBI" id="CHEBI:456215"/>
        <dbReference type="ChEBI" id="CHEBI:456216"/>
        <dbReference type="EC" id="4.2.1.136"/>
    </reaction>
</comment>
<comment type="catalytic activity">
    <reaction evidence="16 17 19">
        <text>(6S)-NADPHX + ADP = AMP + phosphate + NADPH + H(+)</text>
        <dbReference type="Rhea" id="RHEA:32235"/>
        <dbReference type="ChEBI" id="CHEBI:15378"/>
        <dbReference type="ChEBI" id="CHEBI:43474"/>
        <dbReference type="ChEBI" id="CHEBI:57783"/>
        <dbReference type="ChEBI" id="CHEBI:64076"/>
        <dbReference type="ChEBI" id="CHEBI:456215"/>
        <dbReference type="ChEBI" id="CHEBI:456216"/>
        <dbReference type="EC" id="4.2.1.136"/>
    </reaction>
</comment>
<protein>
    <recommendedName>
        <fullName evidence="19">Bifunctional NAD(P)H-hydrate repair enzyme</fullName>
    </recommendedName>
    <alternativeName>
        <fullName evidence="19">Nicotinamide nucleotide repair protein</fullName>
    </alternativeName>
    <domain>
        <recommendedName>
            <fullName evidence="19">ADP-dependent (S)-NAD(P)H-hydrate dehydratase</fullName>
            <ecNumber evidence="19">4.2.1.136</ecNumber>
        </recommendedName>
        <alternativeName>
            <fullName evidence="19">ADP-dependent NAD(P)HX dehydratase</fullName>
        </alternativeName>
    </domain>
    <domain>
        <recommendedName>
            <fullName evidence="19">NAD(P)H-hydrate epimerase</fullName>
            <ecNumber evidence="19">5.1.99.6</ecNumber>
        </recommendedName>
    </domain>
</protein>
<name>A0ABU6MD59_9BACI</name>
<evidence type="ECO:0000256" key="13">
    <source>
        <dbReference type="ARBA" id="ARBA00023268"/>
    </source>
</evidence>
<feature type="binding site" evidence="18">
    <location>
        <position position="153"/>
    </location>
    <ligand>
        <name>K(+)</name>
        <dbReference type="ChEBI" id="CHEBI:29103"/>
    </ligand>
</feature>
<dbReference type="PROSITE" id="PS51385">
    <property type="entry name" value="YJEF_N"/>
    <property type="match status" value="1"/>
</dbReference>
<comment type="catalytic activity">
    <reaction evidence="1 18 19">
        <text>(6R)-NADHX = (6S)-NADHX</text>
        <dbReference type="Rhea" id="RHEA:32215"/>
        <dbReference type="ChEBI" id="CHEBI:64074"/>
        <dbReference type="ChEBI" id="CHEBI:64075"/>
        <dbReference type="EC" id="5.1.99.6"/>
    </reaction>
</comment>
<feature type="binding site" evidence="17">
    <location>
        <begin position="390"/>
        <end position="394"/>
    </location>
    <ligand>
        <name>AMP</name>
        <dbReference type="ChEBI" id="CHEBI:456215"/>
    </ligand>
</feature>
<dbReference type="Gene3D" id="3.40.1190.20">
    <property type="match status" value="1"/>
</dbReference>
<evidence type="ECO:0000259" key="21">
    <source>
        <dbReference type="PROSITE" id="PS51385"/>
    </source>
</evidence>
<evidence type="ECO:0000313" key="23">
    <source>
        <dbReference type="Proteomes" id="UP001341444"/>
    </source>
</evidence>
<evidence type="ECO:0000256" key="19">
    <source>
        <dbReference type="PIRNR" id="PIRNR017184"/>
    </source>
</evidence>
<dbReference type="NCBIfam" id="TIGR00197">
    <property type="entry name" value="yjeF_nterm"/>
    <property type="match status" value="1"/>
</dbReference>
<comment type="similarity">
    <text evidence="4 19">In the C-terminal section; belongs to the NnrD/CARKD family.</text>
</comment>
<comment type="cofactor">
    <cofactor evidence="18 19">
        <name>K(+)</name>
        <dbReference type="ChEBI" id="CHEBI:29103"/>
    </cofactor>
    <text evidence="18 19">Binds 1 potassium ion per subunit.</text>
</comment>
<dbReference type="EC" id="4.2.1.136" evidence="19"/>
<keyword evidence="13" id="KW-0511">Multifunctional enzyme</keyword>
<evidence type="ECO:0000256" key="17">
    <source>
        <dbReference type="HAMAP-Rule" id="MF_01965"/>
    </source>
</evidence>
<evidence type="ECO:0000256" key="9">
    <source>
        <dbReference type="ARBA" id="ARBA00022958"/>
    </source>
</evidence>
<dbReference type="Pfam" id="PF03853">
    <property type="entry name" value="YjeF_N"/>
    <property type="match status" value="1"/>
</dbReference>
<dbReference type="InterPro" id="IPR029056">
    <property type="entry name" value="Ribokinase-like"/>
</dbReference>
<dbReference type="InterPro" id="IPR000631">
    <property type="entry name" value="CARKD"/>
</dbReference>
<evidence type="ECO:0000256" key="15">
    <source>
        <dbReference type="ARBA" id="ARBA00048238"/>
    </source>
</evidence>
<evidence type="ECO:0000259" key="20">
    <source>
        <dbReference type="PROSITE" id="PS51383"/>
    </source>
</evidence>
<keyword evidence="5 18" id="KW-0479">Metal-binding</keyword>
<dbReference type="PROSITE" id="PS01050">
    <property type="entry name" value="YJEF_C_2"/>
    <property type="match status" value="1"/>
</dbReference>
<dbReference type="PROSITE" id="PS51383">
    <property type="entry name" value="YJEF_C_3"/>
    <property type="match status" value="1"/>
</dbReference>
<keyword evidence="8 17" id="KW-0521">NADP</keyword>
<dbReference type="RefSeq" id="WP_066267032.1">
    <property type="nucleotide sequence ID" value="NZ_JARMAB010000007.1"/>
</dbReference>
<evidence type="ECO:0000256" key="8">
    <source>
        <dbReference type="ARBA" id="ARBA00022857"/>
    </source>
</evidence>
<dbReference type="Pfam" id="PF01256">
    <property type="entry name" value="Carb_kinase"/>
    <property type="match status" value="1"/>
</dbReference>
<evidence type="ECO:0000313" key="22">
    <source>
        <dbReference type="EMBL" id="MED1202600.1"/>
    </source>
</evidence>
<comment type="similarity">
    <text evidence="3 19">In the N-terminal section; belongs to the NnrE/AIBP family.</text>
</comment>
<feature type="binding site" evidence="17">
    <location>
        <position position="308"/>
    </location>
    <ligand>
        <name>(6S)-NADPHX</name>
        <dbReference type="ChEBI" id="CHEBI:64076"/>
    </ligand>
</feature>
<comment type="cofactor">
    <cofactor evidence="17">
        <name>Mg(2+)</name>
        <dbReference type="ChEBI" id="CHEBI:18420"/>
    </cofactor>
</comment>
<keyword evidence="23" id="KW-1185">Reference proteome</keyword>
<proteinExistence type="inferred from homology"/>
<feature type="binding site" evidence="18">
    <location>
        <begin position="56"/>
        <end position="60"/>
    </location>
    <ligand>
        <name>(6S)-NADPHX</name>
        <dbReference type="ChEBI" id="CHEBI:64076"/>
    </ligand>
</feature>
<dbReference type="SUPFAM" id="SSF64153">
    <property type="entry name" value="YjeF N-terminal domain-like"/>
    <property type="match status" value="1"/>
</dbReference>
<dbReference type="SUPFAM" id="SSF53613">
    <property type="entry name" value="Ribokinase-like"/>
    <property type="match status" value="1"/>
</dbReference>
<dbReference type="InterPro" id="IPR030677">
    <property type="entry name" value="Nnr"/>
</dbReference>
<comment type="similarity">
    <text evidence="17">Belongs to the NnrD/CARKD family.</text>
</comment>
<keyword evidence="7 17" id="KW-0067">ATP-binding</keyword>
<evidence type="ECO:0000256" key="6">
    <source>
        <dbReference type="ARBA" id="ARBA00022741"/>
    </source>
</evidence>
<keyword evidence="10 17" id="KW-0520">NAD</keyword>
<dbReference type="Proteomes" id="UP001341444">
    <property type="component" value="Unassembled WGS sequence"/>
</dbReference>
<feature type="binding site" evidence="18">
    <location>
        <position position="117"/>
    </location>
    <ligand>
        <name>K(+)</name>
        <dbReference type="ChEBI" id="CHEBI:29103"/>
    </ligand>
</feature>
<evidence type="ECO:0000256" key="10">
    <source>
        <dbReference type="ARBA" id="ARBA00023027"/>
    </source>
</evidence>
<feature type="binding site" evidence="17">
    <location>
        <position position="419"/>
    </location>
    <ligand>
        <name>AMP</name>
        <dbReference type="ChEBI" id="CHEBI:456215"/>
    </ligand>
</feature>
<feature type="binding site" evidence="18">
    <location>
        <position position="150"/>
    </location>
    <ligand>
        <name>(6S)-NADPHX</name>
        <dbReference type="ChEBI" id="CHEBI:64076"/>
    </ligand>
</feature>
<dbReference type="InterPro" id="IPR004443">
    <property type="entry name" value="YjeF_N_dom"/>
</dbReference>
<accession>A0ABU6MD59</accession>
<organism evidence="22 23">
    <name type="scientific">Heyndrickxia acidicola</name>
    <dbReference type="NCBI Taxonomy" id="209389"/>
    <lineage>
        <taxon>Bacteria</taxon>
        <taxon>Bacillati</taxon>
        <taxon>Bacillota</taxon>
        <taxon>Bacilli</taxon>
        <taxon>Bacillales</taxon>
        <taxon>Bacillaceae</taxon>
        <taxon>Heyndrickxia</taxon>
    </lineage>
</organism>
<feature type="binding site" evidence="17">
    <location>
        <position position="420"/>
    </location>
    <ligand>
        <name>(6S)-NADPHX</name>
        <dbReference type="ChEBI" id="CHEBI:64076"/>
    </ligand>
</feature>
<evidence type="ECO:0000256" key="14">
    <source>
        <dbReference type="ARBA" id="ARBA00025153"/>
    </source>
</evidence>